<evidence type="ECO:0000256" key="1">
    <source>
        <dbReference type="SAM" id="Phobius"/>
    </source>
</evidence>
<keyword evidence="1" id="KW-0812">Transmembrane</keyword>
<keyword evidence="4" id="KW-1185">Reference proteome</keyword>
<evidence type="ECO:0000259" key="2">
    <source>
        <dbReference type="Pfam" id="PF25362"/>
    </source>
</evidence>
<keyword evidence="1" id="KW-1133">Transmembrane helix</keyword>
<feature type="transmembrane region" description="Helical" evidence="1">
    <location>
        <begin position="6"/>
        <end position="25"/>
    </location>
</feature>
<protein>
    <recommendedName>
        <fullName evidence="2">PH domain-containing protein</fullName>
    </recommendedName>
</protein>
<dbReference type="Proteomes" id="UP001059836">
    <property type="component" value="Chromosome"/>
</dbReference>
<dbReference type="EMBL" id="CP045809">
    <property type="protein sequence ID" value="QHN37516.1"/>
    <property type="molecule type" value="Genomic_DNA"/>
</dbReference>
<keyword evidence="1" id="KW-0472">Membrane</keyword>
<sequence>MVNVVIIGGTLAVLAGLGRVVYMVATGAAIKAREQVEAVGEIPVLPDNPGEPVRGPDSGLYLGTTFAPSWQNKITVGGLSDRSAANITEFTDGIEIARQGADDIWIPRGCVTVVRTESGFGGKVMGDGGVLVVRWVLPGGTEVDSGIRADDKAVYSGWVADFAATESDQ</sequence>
<dbReference type="InterPro" id="IPR057446">
    <property type="entry name" value="PH_bac"/>
</dbReference>
<name>A0ABX6IP61_9ACTN</name>
<dbReference type="Pfam" id="PF25362">
    <property type="entry name" value="bPH_11"/>
    <property type="match status" value="1"/>
</dbReference>
<gene>
    <name evidence="3" type="ORF">GII31_11725</name>
</gene>
<proteinExistence type="predicted"/>
<accession>A0ABX6IP61</accession>
<organism evidence="3 4">
    <name type="scientific">Gordonia pseudamarae</name>
    <dbReference type="NCBI Taxonomy" id="2831662"/>
    <lineage>
        <taxon>Bacteria</taxon>
        <taxon>Bacillati</taxon>
        <taxon>Actinomycetota</taxon>
        <taxon>Actinomycetes</taxon>
        <taxon>Mycobacteriales</taxon>
        <taxon>Gordoniaceae</taxon>
        <taxon>Gordonia</taxon>
    </lineage>
</organism>
<evidence type="ECO:0000313" key="3">
    <source>
        <dbReference type="EMBL" id="QHN37516.1"/>
    </source>
</evidence>
<reference evidence="3" key="1">
    <citation type="journal article" date="2021" name="Nat. Microbiol.">
        <title>Cocultivation of an ultrasmall environmental parasitic bacterium with lytic ability against bacteria associated with wastewater foams.</title>
        <authorList>
            <person name="Batinovic S."/>
            <person name="Rose J.J.A."/>
            <person name="Ratcliffe J."/>
            <person name="Seviour R.J."/>
            <person name="Petrovski S."/>
        </authorList>
    </citation>
    <scope>NUCLEOTIDE SEQUENCE</scope>
    <source>
        <strain evidence="3">CON9</strain>
    </source>
</reference>
<feature type="domain" description="PH" evidence="2">
    <location>
        <begin position="39"/>
        <end position="161"/>
    </location>
</feature>
<evidence type="ECO:0000313" key="4">
    <source>
        <dbReference type="Proteomes" id="UP001059836"/>
    </source>
</evidence>